<reference evidence="1" key="1">
    <citation type="submission" date="2021-06" db="EMBL/GenBank/DDBJ databases">
        <authorList>
            <person name="Hodson N. C."/>
            <person name="Mongue J. A."/>
            <person name="Jaron S. K."/>
        </authorList>
    </citation>
    <scope>NUCLEOTIDE SEQUENCE</scope>
</reference>
<name>A0A8J2JBX0_9HEXA</name>
<keyword evidence="2" id="KW-1185">Reference proteome</keyword>
<dbReference type="GO" id="GO:0006888">
    <property type="term" value="P:endoplasmic reticulum to Golgi vesicle-mediated transport"/>
    <property type="evidence" value="ECO:0007669"/>
    <property type="project" value="InterPro"/>
</dbReference>
<organism evidence="1 2">
    <name type="scientific">Allacma fusca</name>
    <dbReference type="NCBI Taxonomy" id="39272"/>
    <lineage>
        <taxon>Eukaryota</taxon>
        <taxon>Metazoa</taxon>
        <taxon>Ecdysozoa</taxon>
        <taxon>Arthropoda</taxon>
        <taxon>Hexapoda</taxon>
        <taxon>Collembola</taxon>
        <taxon>Symphypleona</taxon>
        <taxon>Sminthuridae</taxon>
        <taxon>Allacma</taxon>
    </lineage>
</organism>
<accession>A0A8J2JBX0</accession>
<sequence length="723" mass="83503">MESLQLRRDELKNVTQTRIQESAASINEEIRYIANRCSTLKGHMTKISKEKLPSRVERPQIYECVDKIAQLEKALAYLKALKFVKESSERIEANLESGLNSEAIDLYHLLVKLQQSYMISTECINFRNYFDSTIQHWGTCLKNTFTRDFEKLLDAFGWPSNIATSTPTLETHEKFHKTIRNMVRISVSITDSKTVIEDKPSLVTDFKEPLLPVHVMVQPLKKRFKYHFFANKITSDPKRPEWYFTQIKIWARELIPFIRTHLEPMVSEAHLSCVADFLSSLSEILILKADSQLTAASGTDQVDDTVFARILEESIIYENEVSTFLGEDLIDKKIYIPPFVSTLFSQPHVLQRWLAIERKACLEKLDEIFSSPTAWDRAVESEPAEVVDLFMAVLRFVTDRFAHLQEQSQKVLFLQLLVDMIDDFRVRCLQTWKSRRQIEADYKDGVLIDYIIADTLHSVQKTIESWEDLPFFATMSFFLDNSEDYISPLAYGDSVHQPIKQRVEEVEDNQLLELPVHARDDPSLFTFDGDLFRSGEPKDEEPGARIGSPSQGVFSHVLKLYECLNEDILRKWCTSVISKLRSDIKIYSRRKWHIFPPDGFEENGETLSEGLLNVVQRLKALSKGILSGMNSEVAQIWLKRLAIQFDEMIMETLVYSNRFTPVGINSALRIWEMPLGRAILLYDALTDPSTSFEFQEDTLAELELSLRPSDIIKLLKSRTDINF</sequence>
<evidence type="ECO:0000313" key="1">
    <source>
        <dbReference type="EMBL" id="CAG7716726.1"/>
    </source>
</evidence>
<dbReference type="GO" id="GO:0006890">
    <property type="term" value="P:retrograde vesicle-mediated transport, Golgi to endoplasmic reticulum"/>
    <property type="evidence" value="ECO:0007669"/>
    <property type="project" value="InterPro"/>
</dbReference>
<dbReference type="Proteomes" id="UP000708208">
    <property type="component" value="Unassembled WGS sequence"/>
</dbReference>
<dbReference type="InterPro" id="IPR007528">
    <property type="entry name" value="RINT1_Tip20"/>
</dbReference>
<dbReference type="Pfam" id="PF04437">
    <property type="entry name" value="RINT1_TIP1"/>
    <property type="match status" value="1"/>
</dbReference>
<proteinExistence type="predicted"/>
<comment type="caution">
    <text evidence="1">The sequence shown here is derived from an EMBL/GenBank/DDBJ whole genome shotgun (WGS) entry which is preliminary data.</text>
</comment>
<dbReference type="PANTHER" id="PTHR13520">
    <property type="entry name" value="RAD50-INTERACTING PROTEIN 1 RINT-1"/>
    <property type="match status" value="1"/>
</dbReference>
<dbReference type="AlphaFoldDB" id="A0A8J2JBX0"/>
<dbReference type="PROSITE" id="PS51386">
    <property type="entry name" value="RINT1_TIP20"/>
    <property type="match status" value="1"/>
</dbReference>
<dbReference type="EMBL" id="CAJVCH010040722">
    <property type="protein sequence ID" value="CAG7716726.1"/>
    <property type="molecule type" value="Genomic_DNA"/>
</dbReference>
<evidence type="ECO:0008006" key="3">
    <source>
        <dbReference type="Google" id="ProtNLM"/>
    </source>
</evidence>
<gene>
    <name evidence="1" type="ORF">AFUS01_LOCUS6220</name>
</gene>
<evidence type="ECO:0000313" key="2">
    <source>
        <dbReference type="Proteomes" id="UP000708208"/>
    </source>
</evidence>
<dbReference type="GO" id="GO:0060628">
    <property type="term" value="P:regulation of ER to Golgi vesicle-mediated transport"/>
    <property type="evidence" value="ECO:0007669"/>
    <property type="project" value="TreeGrafter"/>
</dbReference>
<dbReference type="PANTHER" id="PTHR13520:SF0">
    <property type="entry name" value="RAD50-INTERACTING PROTEIN 1"/>
    <property type="match status" value="1"/>
</dbReference>
<protein>
    <recommendedName>
        <fullName evidence="3">RAD50-interacting protein 1</fullName>
    </recommendedName>
</protein>
<dbReference type="GO" id="GO:0070939">
    <property type="term" value="C:Dsl1/NZR complex"/>
    <property type="evidence" value="ECO:0007669"/>
    <property type="project" value="InterPro"/>
</dbReference>
<dbReference type="OrthoDB" id="2189254at2759"/>